<proteinExistence type="predicted"/>
<dbReference type="EMBL" id="CP144747">
    <property type="protein sequence ID" value="WVZ62350.1"/>
    <property type="molecule type" value="Genomic_DNA"/>
</dbReference>
<dbReference type="Pfam" id="PF05910">
    <property type="entry name" value="DUF868"/>
    <property type="match status" value="1"/>
</dbReference>
<dbReference type="PANTHER" id="PTHR31972:SF74">
    <property type="entry name" value="EXPRESSED PROTEIN"/>
    <property type="match status" value="1"/>
</dbReference>
<dbReference type="EMBL" id="CP144747">
    <property type="protein sequence ID" value="WVZ62333.1"/>
    <property type="molecule type" value="Genomic_DNA"/>
</dbReference>
<evidence type="ECO:0000313" key="1">
    <source>
        <dbReference type="EMBL" id="WVZ62333.1"/>
    </source>
</evidence>
<dbReference type="Proteomes" id="UP001341281">
    <property type="component" value="Chromosome 03"/>
</dbReference>
<name>A0AAQ3WI87_PASNO</name>
<accession>A0AAQ3WI87</accession>
<dbReference type="PANTHER" id="PTHR31972">
    <property type="entry name" value="EXPRESSED PROTEIN"/>
    <property type="match status" value="1"/>
</dbReference>
<gene>
    <name evidence="1" type="ORF">U9M48_012094</name>
    <name evidence="2" type="ORF">U9M48_012109</name>
</gene>
<keyword evidence="3" id="KW-1185">Reference proteome</keyword>
<evidence type="ECO:0000313" key="3">
    <source>
        <dbReference type="Proteomes" id="UP001341281"/>
    </source>
</evidence>
<reference evidence="2 3" key="1">
    <citation type="submission" date="2024-02" db="EMBL/GenBank/DDBJ databases">
        <title>High-quality chromosome-scale genome assembly of Pensacola bahiagrass (Paspalum notatum Flugge var. saurae).</title>
        <authorList>
            <person name="Vega J.M."/>
            <person name="Podio M."/>
            <person name="Orjuela J."/>
            <person name="Siena L.A."/>
            <person name="Pessino S.C."/>
            <person name="Combes M.C."/>
            <person name="Mariac C."/>
            <person name="Albertini E."/>
            <person name="Pupilli F."/>
            <person name="Ortiz J.P.A."/>
            <person name="Leblanc O."/>
        </authorList>
    </citation>
    <scope>NUCLEOTIDE SEQUENCE [LARGE SCALE GENOMIC DNA]</scope>
    <source>
        <strain evidence="2">R1</strain>
        <tissue evidence="2">Leaf</tissue>
    </source>
</reference>
<dbReference type="InterPro" id="IPR008586">
    <property type="entry name" value="DUF868_pln"/>
</dbReference>
<evidence type="ECO:0000313" key="2">
    <source>
        <dbReference type="EMBL" id="WVZ62350.1"/>
    </source>
</evidence>
<sequence length="322" mass="33475">MRDLACFGESSVQIADASSSSSSAAAAAGGGGRGKGGVRGAAARSRVTCVYHARLASRACAVSVTWARAGGLVAGRRGAALRVVAADRASGERLCTARVRPWLFAGRRGSRTLDVAGGGGGRVAVFWDLSGARFGAGPEPLGGFYVAVVCGGEMALLLGDMPTEAFRRTGAGGRPAAGDAVLVARTEHVVGSKVFAATAQLCGGGRRHDVAIECDTAVAGDDDPCLEIRVDGRPAVRVKRLPWKFRGNQTVLVDGMPVEVFWDVHGWLFGGGGGAMAGNAVFMFQTCQAREKPVPWAYSQIFGEPQLQGQDFSLIIHAWKVE</sequence>
<evidence type="ECO:0008006" key="4">
    <source>
        <dbReference type="Google" id="ProtNLM"/>
    </source>
</evidence>
<protein>
    <recommendedName>
        <fullName evidence="4">DUF868 family protein</fullName>
    </recommendedName>
</protein>
<organism evidence="2 3">
    <name type="scientific">Paspalum notatum var. saurae</name>
    <dbReference type="NCBI Taxonomy" id="547442"/>
    <lineage>
        <taxon>Eukaryota</taxon>
        <taxon>Viridiplantae</taxon>
        <taxon>Streptophyta</taxon>
        <taxon>Embryophyta</taxon>
        <taxon>Tracheophyta</taxon>
        <taxon>Spermatophyta</taxon>
        <taxon>Magnoliopsida</taxon>
        <taxon>Liliopsida</taxon>
        <taxon>Poales</taxon>
        <taxon>Poaceae</taxon>
        <taxon>PACMAD clade</taxon>
        <taxon>Panicoideae</taxon>
        <taxon>Andropogonodae</taxon>
        <taxon>Paspaleae</taxon>
        <taxon>Paspalinae</taxon>
        <taxon>Paspalum</taxon>
    </lineage>
</organism>
<dbReference type="AlphaFoldDB" id="A0AAQ3WI87"/>